<evidence type="ECO:0000256" key="9">
    <source>
        <dbReference type="ARBA" id="ARBA00045241"/>
    </source>
</evidence>
<feature type="domain" description="Origin recognition complex subunit 3 insertion" evidence="13">
    <location>
        <begin position="427"/>
        <end position="670"/>
    </location>
</feature>
<evidence type="ECO:0000313" key="14">
    <source>
        <dbReference type="EMBL" id="RCH94281.1"/>
    </source>
</evidence>
<dbReference type="GO" id="GO:0031261">
    <property type="term" value="C:DNA replication preinitiation complex"/>
    <property type="evidence" value="ECO:0007669"/>
    <property type="project" value="TreeGrafter"/>
</dbReference>
<evidence type="ECO:0000256" key="3">
    <source>
        <dbReference type="ARBA" id="ARBA00019085"/>
    </source>
</evidence>
<organism evidence="14 15">
    <name type="scientific">Rhizopus azygosporus</name>
    <name type="common">Rhizopus microsporus var. azygosporus</name>
    <dbReference type="NCBI Taxonomy" id="86630"/>
    <lineage>
        <taxon>Eukaryota</taxon>
        <taxon>Fungi</taxon>
        <taxon>Fungi incertae sedis</taxon>
        <taxon>Mucoromycota</taxon>
        <taxon>Mucoromycotina</taxon>
        <taxon>Mucoromycetes</taxon>
        <taxon>Mucorales</taxon>
        <taxon>Mucorineae</taxon>
        <taxon>Rhizopodaceae</taxon>
        <taxon>Rhizopus</taxon>
    </lineage>
</organism>
<reference evidence="14 15" key="1">
    <citation type="journal article" date="2018" name="G3 (Bethesda)">
        <title>Phylogenetic and Phylogenomic Definition of Rhizopus Species.</title>
        <authorList>
            <person name="Gryganskyi A.P."/>
            <person name="Golan J."/>
            <person name="Dolatabadi S."/>
            <person name="Mondo S."/>
            <person name="Robb S."/>
            <person name="Idnurm A."/>
            <person name="Muszewska A."/>
            <person name="Steczkiewicz K."/>
            <person name="Masonjones S."/>
            <person name="Liao H.L."/>
            <person name="Gajdeczka M.T."/>
            <person name="Anike F."/>
            <person name="Vuek A."/>
            <person name="Anishchenko I.M."/>
            <person name="Voigt K."/>
            <person name="de Hoog G.S."/>
            <person name="Smith M.E."/>
            <person name="Heitman J."/>
            <person name="Vilgalys R."/>
            <person name="Stajich J.E."/>
        </authorList>
    </citation>
    <scope>NUCLEOTIDE SEQUENCE [LARGE SCALE GENOMIC DNA]</scope>
    <source>
        <strain evidence="14 15">CBS 357.93</strain>
    </source>
</reference>
<comment type="similarity">
    <text evidence="2">Belongs to the ORC3 family.</text>
</comment>
<dbReference type="STRING" id="86630.A0A367JX88"/>
<name>A0A367JX88_RHIAZ</name>
<evidence type="ECO:0000256" key="2">
    <source>
        <dbReference type="ARBA" id="ARBA00010977"/>
    </source>
</evidence>
<evidence type="ECO:0000259" key="11">
    <source>
        <dbReference type="Pfam" id="PF07034"/>
    </source>
</evidence>
<feature type="compositionally biased region" description="Acidic residues" evidence="10">
    <location>
        <begin position="208"/>
        <end position="222"/>
    </location>
</feature>
<dbReference type="PANTHER" id="PTHR12748:SF0">
    <property type="entry name" value="ORIGIN RECOGNITION COMPLEX SUBUNIT 3"/>
    <property type="match status" value="1"/>
</dbReference>
<dbReference type="InterPro" id="IPR040855">
    <property type="entry name" value="ORC_WH_C"/>
</dbReference>
<evidence type="ECO:0000256" key="1">
    <source>
        <dbReference type="ARBA" id="ARBA00004123"/>
    </source>
</evidence>
<dbReference type="Pfam" id="PF07034">
    <property type="entry name" value="ORC3_N"/>
    <property type="match status" value="1"/>
</dbReference>
<evidence type="ECO:0000313" key="15">
    <source>
        <dbReference type="Proteomes" id="UP000252139"/>
    </source>
</evidence>
<dbReference type="CDD" id="cd20704">
    <property type="entry name" value="Orc3"/>
    <property type="match status" value="2"/>
</dbReference>
<keyword evidence="6" id="KW-0238">DNA-binding</keyword>
<evidence type="ECO:0000256" key="5">
    <source>
        <dbReference type="ARBA" id="ARBA00022705"/>
    </source>
</evidence>
<keyword evidence="7" id="KW-0539">Nucleus</keyword>
<comment type="subcellular location">
    <subcellularLocation>
        <location evidence="1">Nucleus</location>
    </subcellularLocation>
</comment>
<dbReference type="GO" id="GO:0005664">
    <property type="term" value="C:nuclear origin of replication recognition complex"/>
    <property type="evidence" value="ECO:0007669"/>
    <property type="project" value="InterPro"/>
</dbReference>
<comment type="caution">
    <text evidence="14">The sequence shown here is derived from an EMBL/GenBank/DDBJ whole genome shotgun (WGS) entry which is preliminary data.</text>
</comment>
<comment type="function">
    <text evidence="9">Component of the origin recognition complex (ORC) that binds origins of replication. DNA-binding is ATP-dependent. The specific DNA sequences that define origins of replication have not been identified yet. ORC is required to assemble the pre-replication complex necessary to initiate DNA replication. Binds histone H3 and H4 trimethylation marks H3K9me3, H3K27me3 and H4K20me3.</text>
</comment>
<evidence type="ECO:0000259" key="13">
    <source>
        <dbReference type="Pfam" id="PF19675"/>
    </source>
</evidence>
<feature type="region of interest" description="Disordered" evidence="10">
    <location>
        <begin position="194"/>
        <end position="228"/>
    </location>
</feature>
<dbReference type="AlphaFoldDB" id="A0A367JX88"/>
<dbReference type="GO" id="GO:0005656">
    <property type="term" value="C:nuclear pre-replicative complex"/>
    <property type="evidence" value="ECO:0007669"/>
    <property type="project" value="TreeGrafter"/>
</dbReference>
<dbReference type="GO" id="GO:0006270">
    <property type="term" value="P:DNA replication initiation"/>
    <property type="evidence" value="ECO:0007669"/>
    <property type="project" value="TreeGrafter"/>
</dbReference>
<dbReference type="EMBL" id="PJQL01000595">
    <property type="protein sequence ID" value="RCH94281.1"/>
    <property type="molecule type" value="Genomic_DNA"/>
</dbReference>
<keyword evidence="15" id="KW-1185">Reference proteome</keyword>
<dbReference type="OrthoDB" id="10265211at2759"/>
<dbReference type="InterPro" id="IPR020795">
    <property type="entry name" value="ORC3"/>
</dbReference>
<comment type="subunit">
    <text evidence="8">Component of ORC, a complex composed of at least 6 subunits: ORC1, ORC2, ORC3, ORC4, ORC5 and ORC6. ORC is regulated in a cell-cycle dependent manner. It is sequentially assembled at the exit from anaphase of mitosis and disassembled as cells enter S phase.</text>
</comment>
<dbReference type="InterPro" id="IPR045667">
    <property type="entry name" value="ORC3_N"/>
</dbReference>
<dbReference type="GO" id="GO:0003688">
    <property type="term" value="F:DNA replication origin binding"/>
    <property type="evidence" value="ECO:0007669"/>
    <property type="project" value="TreeGrafter"/>
</dbReference>
<evidence type="ECO:0000256" key="6">
    <source>
        <dbReference type="ARBA" id="ARBA00023125"/>
    </source>
</evidence>
<keyword evidence="5" id="KW-0235">DNA replication</keyword>
<dbReference type="Pfam" id="PF18137">
    <property type="entry name" value="WHD_ORC"/>
    <property type="match status" value="1"/>
</dbReference>
<accession>A0A367JX88</accession>
<evidence type="ECO:0000259" key="12">
    <source>
        <dbReference type="Pfam" id="PF18137"/>
    </source>
</evidence>
<keyword evidence="4" id="KW-0597">Phosphoprotein</keyword>
<gene>
    <name evidence="14" type="primary">ORC3_2</name>
    <name evidence="14" type="ORF">CU097_010283</name>
</gene>
<dbReference type="Pfam" id="PF19675">
    <property type="entry name" value="ORC3_ins"/>
    <property type="match status" value="1"/>
</dbReference>
<proteinExistence type="inferred from homology"/>
<feature type="domain" description="Origin recognition complex subunit 3 winged helix C-terminal" evidence="12">
    <location>
        <begin position="683"/>
        <end position="790"/>
    </location>
</feature>
<feature type="domain" description="Origin recognition complex subunit 3 N-terminal" evidence="11">
    <location>
        <begin position="11"/>
        <end position="401"/>
    </location>
</feature>
<dbReference type="PANTHER" id="PTHR12748">
    <property type="entry name" value="ORIGIN RECOGNITION COMPLEX SUBUNIT 3"/>
    <property type="match status" value="1"/>
</dbReference>
<evidence type="ECO:0000256" key="7">
    <source>
        <dbReference type="ARBA" id="ARBA00023242"/>
    </source>
</evidence>
<evidence type="ECO:0000256" key="10">
    <source>
        <dbReference type="SAM" id="MobiDB-lite"/>
    </source>
</evidence>
<evidence type="ECO:0000256" key="8">
    <source>
        <dbReference type="ARBA" id="ARBA00026084"/>
    </source>
</evidence>
<dbReference type="InterPro" id="IPR045663">
    <property type="entry name" value="ORC3_ins"/>
</dbReference>
<protein>
    <recommendedName>
        <fullName evidence="3">Origin recognition complex subunit 3</fullName>
    </recommendedName>
</protein>
<dbReference type="Proteomes" id="UP000252139">
    <property type="component" value="Unassembled WGS sequence"/>
</dbReference>
<sequence>MSNTTAFVRDHFDSISEGCFLVMPNKKRKLNEDKLIKKKSKIKEIKLRHRTETDSSGISHNGFQQLFNGREPEDTLLYRQRAFYRAWSRINTIINDTLVDMNQTAYSQIRRFVDKAHDVKEELISLPFHEIPTALVFAGINTPDHAKQFEHIALDLKQPPSETNGRQKRNFVSLLQAKDCPTLKHMMKLMIERTLENTEDKANNQLEKEEEEEEEEEEDDDDIIRTVQPSTAPSYQFGRILAKESKALPYDMQLLEGWYKHRSKDEKHKPNLVVILQDFEAFEPNVLQDFLSICSEYQTQLPIVCIIGVATSTEFVHQSLTKLTINMLRIERFKLENSDVWFNKVIEKLFLESTDTLRFGPRPYKFLLDHFYLYDFSITKASASIKYAYMHHFYGNPLSIFLPLLKFDKQKMRERLKEWRSKDMLNTHHVIHIRMLSSFKAYIEKLATTKPRKALRLLEDDEELLIQEVPELLANIKQYYVEFVLGIDLVQVLQSQFSSFSYVKKSRRMILLEALEAKEGYATQSELIQKLISLLRKMDADQIESLLKELQNLYQRKEYSRVSNEALKKLNEWDERLMRLMDLDDDAAAKADKKAKKIEGMVMTNIEDKHGRHTATAQKAQNESIEFIRRLGTESTKIAIDIADWINDVLGHYLEPFTKKPLYEIAYYTNVRLLEKSFASQPRATVQTALTQPSHYLNCTCCGGSKEKHLAPSEPDACVLYKLYLECGRMINLYDWFVAFSSVIEKEKRDKPLEENEAQARFIKSVAELQFLGFIKPTQRKTDHVQRLTWSNI</sequence>
<evidence type="ECO:0000256" key="4">
    <source>
        <dbReference type="ARBA" id="ARBA00022553"/>
    </source>
</evidence>